<name>A0A9Q0EQ89_9TELE</name>
<accession>A0A9Q0EQ89</accession>
<comment type="similarity">
    <text evidence="2">Belongs to the COMM domain-containing protein 3 family.</text>
</comment>
<dbReference type="OrthoDB" id="1917519at2759"/>
<dbReference type="Pfam" id="PF21672">
    <property type="entry name" value="COMM_HN"/>
    <property type="match status" value="1"/>
</dbReference>
<organism evidence="4 5">
    <name type="scientific">Muraenolepis orangiensis</name>
    <name type="common">Patagonian moray cod</name>
    <dbReference type="NCBI Taxonomy" id="630683"/>
    <lineage>
        <taxon>Eukaryota</taxon>
        <taxon>Metazoa</taxon>
        <taxon>Chordata</taxon>
        <taxon>Craniata</taxon>
        <taxon>Vertebrata</taxon>
        <taxon>Euteleostomi</taxon>
        <taxon>Actinopterygii</taxon>
        <taxon>Neopterygii</taxon>
        <taxon>Teleostei</taxon>
        <taxon>Neoteleostei</taxon>
        <taxon>Acanthomorphata</taxon>
        <taxon>Zeiogadaria</taxon>
        <taxon>Gadariae</taxon>
        <taxon>Gadiformes</taxon>
        <taxon>Muraenolepidoidei</taxon>
        <taxon>Muraenolepididae</taxon>
        <taxon>Muraenolepis</taxon>
    </lineage>
</organism>
<dbReference type="CDD" id="cd04751">
    <property type="entry name" value="Commd3"/>
    <property type="match status" value="1"/>
</dbReference>
<sequence length="196" mass="21774">MELSESVQKGLQSLADPSLFEPSGFRALTDAAFRSLLSGHADRRVLEDPALEHTERVLLKQCHAAATTCILEGVKHNADQSTISSCLEDLTFDAERIEIFSKSYQKHKEELEGVLANIGTQPPHINDASWRLQYHMKNGHVHKVNEPFYLLSLNVENAGLEGSAQDINFNCTVEQLQDLVGKMKDAAKSLEKASQM</sequence>
<evidence type="ECO:0000256" key="1">
    <source>
        <dbReference type="ARBA" id="ARBA00016548"/>
    </source>
</evidence>
<dbReference type="Pfam" id="PF07258">
    <property type="entry name" value="COMM_domain"/>
    <property type="match status" value="1"/>
</dbReference>
<dbReference type="InterPro" id="IPR017920">
    <property type="entry name" value="COMM"/>
</dbReference>
<feature type="domain" description="COMM" evidence="3">
    <location>
        <begin position="124"/>
        <end position="194"/>
    </location>
</feature>
<dbReference type="EMBL" id="JANIIK010000037">
    <property type="protein sequence ID" value="KAJ3611557.1"/>
    <property type="molecule type" value="Genomic_DNA"/>
</dbReference>
<evidence type="ECO:0000256" key="2">
    <source>
        <dbReference type="ARBA" id="ARBA00093469"/>
    </source>
</evidence>
<dbReference type="PANTHER" id="PTHR31159">
    <property type="entry name" value="COMM DOMAIN-CONTAINING PROTEIN 3"/>
    <property type="match status" value="1"/>
</dbReference>
<evidence type="ECO:0000313" key="4">
    <source>
        <dbReference type="EMBL" id="KAJ3611557.1"/>
    </source>
</evidence>
<protein>
    <recommendedName>
        <fullName evidence="1">COMM domain-containing protein 3</fullName>
    </recommendedName>
</protein>
<dbReference type="InterPro" id="IPR037355">
    <property type="entry name" value="COMMD3"/>
</dbReference>
<keyword evidence="5" id="KW-1185">Reference proteome</keyword>
<dbReference type="PANTHER" id="PTHR31159:SF1">
    <property type="entry name" value="COMM DOMAIN-CONTAINING PROTEIN 3"/>
    <property type="match status" value="1"/>
</dbReference>
<dbReference type="Proteomes" id="UP001148018">
    <property type="component" value="Unassembled WGS sequence"/>
</dbReference>
<dbReference type="PROSITE" id="PS51269">
    <property type="entry name" value="COMM"/>
    <property type="match status" value="1"/>
</dbReference>
<reference evidence="4" key="1">
    <citation type="submission" date="2022-07" db="EMBL/GenBank/DDBJ databases">
        <title>Chromosome-level genome of Muraenolepis orangiensis.</title>
        <authorList>
            <person name="Kim J."/>
        </authorList>
    </citation>
    <scope>NUCLEOTIDE SEQUENCE</scope>
    <source>
        <strain evidence="4">KU_S4_2022</strain>
        <tissue evidence="4">Muscle</tissue>
    </source>
</reference>
<comment type="caution">
    <text evidence="4">The sequence shown here is derived from an EMBL/GenBank/DDBJ whole genome shotgun (WGS) entry which is preliminary data.</text>
</comment>
<proteinExistence type="inferred from homology"/>
<dbReference type="GO" id="GO:0006814">
    <property type="term" value="P:sodium ion transport"/>
    <property type="evidence" value="ECO:0007669"/>
    <property type="project" value="InterPro"/>
</dbReference>
<evidence type="ECO:0000313" key="5">
    <source>
        <dbReference type="Proteomes" id="UP001148018"/>
    </source>
</evidence>
<dbReference type="AlphaFoldDB" id="A0A9Q0EQ89"/>
<evidence type="ECO:0000259" key="3">
    <source>
        <dbReference type="PROSITE" id="PS51269"/>
    </source>
</evidence>
<gene>
    <name evidence="4" type="ORF">NHX12_021572</name>
</gene>